<evidence type="ECO:0000256" key="2">
    <source>
        <dbReference type="SAM" id="Phobius"/>
    </source>
</evidence>
<proteinExistence type="predicted"/>
<evidence type="ECO:0000256" key="1">
    <source>
        <dbReference type="SAM" id="MobiDB-lite"/>
    </source>
</evidence>
<dbReference type="Pfam" id="PF14352">
    <property type="entry name" value="DUF4402"/>
    <property type="match status" value="1"/>
</dbReference>
<keyword evidence="2" id="KW-0472">Membrane</keyword>
<dbReference type="InterPro" id="IPR025514">
    <property type="entry name" value="DUF4402"/>
</dbReference>
<keyword evidence="2" id="KW-0812">Transmembrane</keyword>
<name>A0A4Y6PUH4_PERCE</name>
<feature type="region of interest" description="Disordered" evidence="1">
    <location>
        <begin position="17"/>
        <end position="106"/>
    </location>
</feature>
<feature type="transmembrane region" description="Helical" evidence="2">
    <location>
        <begin position="130"/>
        <end position="149"/>
    </location>
</feature>
<sequence>MEHLRAVLDFEWARVGNHHPDHLGRRRCHAPRQRAARPLHDPRAPSPSGAGHRLHRPLQRPGNHRGAHLRQRTKRHTNRAVGRDGLPPSARRRGHHRDVQRCARRPHHRRLRYRQLPVIAVLSPSRRRRYLCAGLICLGLLACAIPASAAGPRFREVKELNFGKIVRPSHGTNTFTLHWRNGQVATGGSGDAVHLGGSSNGHFIIRGRPNRTVTISATIDNFGASGLTVRQAHVNGTTSTHTTMLSGNGTFLARVGGILVVYTTATPGVHQTDLNLTLNYE</sequence>
<reference evidence="3 4" key="1">
    <citation type="submission" date="2019-06" db="EMBL/GenBank/DDBJ databases">
        <title>Persicimonas caeni gen. nov., sp. nov., a predatory bacterium isolated from solar saltern.</title>
        <authorList>
            <person name="Wang S."/>
        </authorList>
    </citation>
    <scope>NUCLEOTIDE SEQUENCE [LARGE SCALE GENOMIC DNA]</scope>
    <source>
        <strain evidence="3 4">YN101</strain>
    </source>
</reference>
<evidence type="ECO:0000313" key="4">
    <source>
        <dbReference type="Proteomes" id="UP000315995"/>
    </source>
</evidence>
<protein>
    <submittedName>
        <fullName evidence="3">DUF4402 domain-containing protein</fullName>
    </submittedName>
</protein>
<feature type="compositionally biased region" description="Basic residues" evidence="1">
    <location>
        <begin position="52"/>
        <end position="78"/>
    </location>
</feature>
<dbReference type="Proteomes" id="UP000315995">
    <property type="component" value="Chromosome"/>
</dbReference>
<organism evidence="3 4">
    <name type="scientific">Persicimonas caeni</name>
    <dbReference type="NCBI Taxonomy" id="2292766"/>
    <lineage>
        <taxon>Bacteria</taxon>
        <taxon>Deltaproteobacteria</taxon>
        <taxon>Bradymonadales</taxon>
        <taxon>Bradymonadaceae</taxon>
        <taxon>Persicimonas</taxon>
    </lineage>
</organism>
<evidence type="ECO:0000313" key="3">
    <source>
        <dbReference type="EMBL" id="QDG51405.1"/>
    </source>
</evidence>
<accession>A0A5B8Y979</accession>
<feature type="compositionally biased region" description="Basic residues" evidence="1">
    <location>
        <begin position="24"/>
        <end position="37"/>
    </location>
</feature>
<gene>
    <name evidence="3" type="ORF">FIV42_11830</name>
</gene>
<feature type="compositionally biased region" description="Basic residues" evidence="1">
    <location>
        <begin position="90"/>
        <end position="106"/>
    </location>
</feature>
<dbReference type="AlphaFoldDB" id="A0A4Y6PUH4"/>
<keyword evidence="4" id="KW-1185">Reference proteome</keyword>
<dbReference type="EMBL" id="CP041186">
    <property type="protein sequence ID" value="QDG51405.1"/>
    <property type="molecule type" value="Genomic_DNA"/>
</dbReference>
<accession>A0A4Y6PUH4</accession>
<keyword evidence="2" id="KW-1133">Transmembrane helix</keyword>